<dbReference type="InterPro" id="IPR000620">
    <property type="entry name" value="EamA_dom"/>
</dbReference>
<sequence>MTTMHVDRVGPDPIPRDGLVALAGRAIGAVPPPAQVLAGILSVQVGAALAKQLFGAVGSAGTVALRLFFAAVVLLVVWRPSFRLGRTAWQVVIGYGLVLGAMNLCFYLAIAKIPLGIAVTIEFLGPLAVALAGSRRWLDGLWALLAAGGVVLLTEGRGDLHLAGILFALGAAVCWASYILLSAALGKRTDDGGGLALAMALAAIVVAPVGIVDSGTALLEPWVLIVGLGVALLSSVIPYSLELEALRKIPPRVFGVLMSLEPGVAALVGLVVLGEILGPVQWVAVLLVVAASAGATRTARDT</sequence>
<dbReference type="PANTHER" id="PTHR22911:SF37">
    <property type="entry name" value="THREONINE_HOMOSERINE EXPORTER RHTA"/>
    <property type="match status" value="1"/>
</dbReference>
<dbReference type="GO" id="GO:0005886">
    <property type="term" value="C:plasma membrane"/>
    <property type="evidence" value="ECO:0007669"/>
    <property type="project" value="TreeGrafter"/>
</dbReference>
<dbReference type="InterPro" id="IPR037185">
    <property type="entry name" value="EmrE-like"/>
</dbReference>
<comment type="similarity">
    <text evidence="1">Belongs to the EamA transporter family.</text>
</comment>
<organism evidence="4 5">
    <name type="scientific">Actinophytocola algeriensis</name>
    <dbReference type="NCBI Taxonomy" id="1768010"/>
    <lineage>
        <taxon>Bacteria</taxon>
        <taxon>Bacillati</taxon>
        <taxon>Actinomycetota</taxon>
        <taxon>Actinomycetes</taxon>
        <taxon>Pseudonocardiales</taxon>
        <taxon>Pseudonocardiaceae</taxon>
    </lineage>
</organism>
<feature type="transmembrane region" description="Helical" evidence="2">
    <location>
        <begin position="160"/>
        <end position="181"/>
    </location>
</feature>
<feature type="transmembrane region" description="Helical" evidence="2">
    <location>
        <begin position="53"/>
        <end position="77"/>
    </location>
</feature>
<keyword evidence="2" id="KW-0472">Membrane</keyword>
<evidence type="ECO:0000313" key="5">
    <source>
        <dbReference type="Proteomes" id="UP000520767"/>
    </source>
</evidence>
<keyword evidence="2" id="KW-0812">Transmembrane</keyword>
<protein>
    <submittedName>
        <fullName evidence="4">Inner membrane transporter RhtA</fullName>
    </submittedName>
</protein>
<gene>
    <name evidence="4" type="ORF">FHR82_001525</name>
</gene>
<evidence type="ECO:0000313" key="4">
    <source>
        <dbReference type="EMBL" id="MBB4905308.1"/>
    </source>
</evidence>
<evidence type="ECO:0000259" key="3">
    <source>
        <dbReference type="Pfam" id="PF00892"/>
    </source>
</evidence>
<dbReference type="SUPFAM" id="SSF103481">
    <property type="entry name" value="Multidrug resistance efflux transporter EmrE"/>
    <property type="match status" value="2"/>
</dbReference>
<proteinExistence type="inferred from homology"/>
<keyword evidence="2" id="KW-1133">Transmembrane helix</keyword>
<keyword evidence="5" id="KW-1185">Reference proteome</keyword>
<dbReference type="Proteomes" id="UP000520767">
    <property type="component" value="Unassembled WGS sequence"/>
</dbReference>
<reference evidence="4 5" key="1">
    <citation type="submission" date="2020-08" db="EMBL/GenBank/DDBJ databases">
        <title>Genomic Encyclopedia of Type Strains, Phase III (KMG-III): the genomes of soil and plant-associated and newly described type strains.</title>
        <authorList>
            <person name="Whitman W."/>
        </authorList>
    </citation>
    <scope>NUCLEOTIDE SEQUENCE [LARGE SCALE GENOMIC DNA]</scope>
    <source>
        <strain evidence="4 5">CECT 8960</strain>
    </source>
</reference>
<feature type="transmembrane region" description="Helical" evidence="2">
    <location>
        <begin position="115"/>
        <end position="132"/>
    </location>
</feature>
<dbReference type="EMBL" id="JACHJQ010000002">
    <property type="protein sequence ID" value="MBB4905308.1"/>
    <property type="molecule type" value="Genomic_DNA"/>
</dbReference>
<feature type="transmembrane region" description="Helical" evidence="2">
    <location>
        <begin position="89"/>
        <end position="109"/>
    </location>
</feature>
<evidence type="ECO:0000256" key="1">
    <source>
        <dbReference type="ARBA" id="ARBA00007362"/>
    </source>
</evidence>
<feature type="transmembrane region" description="Helical" evidence="2">
    <location>
        <begin position="253"/>
        <end position="274"/>
    </location>
</feature>
<feature type="transmembrane region" description="Helical" evidence="2">
    <location>
        <begin position="137"/>
        <end position="154"/>
    </location>
</feature>
<accession>A0A7W7VCL1</accession>
<dbReference type="PANTHER" id="PTHR22911">
    <property type="entry name" value="ACYL-MALONYL CONDENSING ENZYME-RELATED"/>
    <property type="match status" value="1"/>
</dbReference>
<feature type="transmembrane region" description="Helical" evidence="2">
    <location>
        <begin position="223"/>
        <end position="241"/>
    </location>
</feature>
<evidence type="ECO:0000256" key="2">
    <source>
        <dbReference type="SAM" id="Phobius"/>
    </source>
</evidence>
<dbReference type="Pfam" id="PF00892">
    <property type="entry name" value="EamA"/>
    <property type="match status" value="1"/>
</dbReference>
<comment type="caution">
    <text evidence="4">The sequence shown here is derived from an EMBL/GenBank/DDBJ whole genome shotgun (WGS) entry which is preliminary data.</text>
</comment>
<dbReference type="RefSeq" id="WP_184809568.1">
    <property type="nucleotide sequence ID" value="NZ_JACHJQ010000002.1"/>
</dbReference>
<feature type="transmembrane region" description="Helical" evidence="2">
    <location>
        <begin position="193"/>
        <end position="211"/>
    </location>
</feature>
<dbReference type="AlphaFoldDB" id="A0A7W7VCL1"/>
<dbReference type="GO" id="GO:0015565">
    <property type="term" value="F:threonine efflux transmembrane transporter activity"/>
    <property type="evidence" value="ECO:0007669"/>
    <property type="project" value="TreeGrafter"/>
</dbReference>
<feature type="domain" description="EamA" evidence="3">
    <location>
        <begin position="163"/>
        <end position="293"/>
    </location>
</feature>
<feature type="transmembrane region" description="Helical" evidence="2">
    <location>
        <begin position="280"/>
        <end position="299"/>
    </location>
</feature>
<name>A0A7W7VCL1_9PSEU</name>